<keyword evidence="1" id="KW-0472">Membrane</keyword>
<feature type="transmembrane region" description="Helical" evidence="1">
    <location>
        <begin position="104"/>
        <end position="125"/>
    </location>
</feature>
<dbReference type="PANTHER" id="PTHR37309:SF1">
    <property type="entry name" value="SLR0284 PROTEIN"/>
    <property type="match status" value="1"/>
</dbReference>
<sequence>MNFILRVLATGLALWLCDLIFDSVEIFPTDDVLGYVLSLAGVAVVFSLVSMVVKPIVTILSIPLLILTLGLFYLLINAFMLWLTTWLTSHEWLGDWGMTIDGGFWWYLWVALILAVLQALVGLVVPNGDRD</sequence>
<gene>
    <name evidence="2" type="ORF">ATJ88_0329</name>
</gene>
<dbReference type="Pfam" id="PF04020">
    <property type="entry name" value="Phage_holin_4_2"/>
    <property type="match status" value="1"/>
</dbReference>
<evidence type="ECO:0000313" key="2">
    <source>
        <dbReference type="EMBL" id="PFG41687.1"/>
    </source>
</evidence>
<keyword evidence="3" id="KW-1185">Reference proteome</keyword>
<feature type="transmembrane region" description="Helical" evidence="1">
    <location>
        <begin position="64"/>
        <end position="84"/>
    </location>
</feature>
<dbReference type="InterPro" id="IPR007165">
    <property type="entry name" value="Phage_holin_4_2"/>
</dbReference>
<feature type="transmembrane region" description="Helical" evidence="1">
    <location>
        <begin position="32"/>
        <end position="52"/>
    </location>
</feature>
<comment type="caution">
    <text evidence="2">The sequence shown here is derived from an EMBL/GenBank/DDBJ whole genome shotgun (WGS) entry which is preliminary data.</text>
</comment>
<name>A0A2A9ERC2_9MICO</name>
<keyword evidence="1" id="KW-0812">Transmembrane</keyword>
<evidence type="ECO:0000313" key="3">
    <source>
        <dbReference type="Proteomes" id="UP000224130"/>
    </source>
</evidence>
<dbReference type="AlphaFoldDB" id="A0A2A9ERC2"/>
<protein>
    <submittedName>
        <fullName evidence="2">Putative membrane protein</fullName>
    </submittedName>
</protein>
<organism evidence="2 3">
    <name type="scientific">Isoptericola jiangsuensis</name>
    <dbReference type="NCBI Taxonomy" id="548579"/>
    <lineage>
        <taxon>Bacteria</taxon>
        <taxon>Bacillati</taxon>
        <taxon>Actinomycetota</taxon>
        <taxon>Actinomycetes</taxon>
        <taxon>Micrococcales</taxon>
        <taxon>Promicromonosporaceae</taxon>
        <taxon>Isoptericola</taxon>
    </lineage>
</organism>
<dbReference type="EMBL" id="PDJJ01000001">
    <property type="protein sequence ID" value="PFG41687.1"/>
    <property type="molecule type" value="Genomic_DNA"/>
</dbReference>
<dbReference type="RefSeq" id="WP_098462304.1">
    <property type="nucleotide sequence ID" value="NZ_PDJJ01000001.1"/>
</dbReference>
<dbReference type="Proteomes" id="UP000224130">
    <property type="component" value="Unassembled WGS sequence"/>
</dbReference>
<dbReference type="OrthoDB" id="9810847at2"/>
<keyword evidence="1" id="KW-1133">Transmembrane helix</keyword>
<dbReference type="PANTHER" id="PTHR37309">
    <property type="entry name" value="SLR0284 PROTEIN"/>
    <property type="match status" value="1"/>
</dbReference>
<evidence type="ECO:0000256" key="1">
    <source>
        <dbReference type="SAM" id="Phobius"/>
    </source>
</evidence>
<reference evidence="2 3" key="1">
    <citation type="submission" date="2017-10" db="EMBL/GenBank/DDBJ databases">
        <title>Sequencing the genomes of 1000 actinobacteria strains.</title>
        <authorList>
            <person name="Klenk H.-P."/>
        </authorList>
    </citation>
    <scope>NUCLEOTIDE SEQUENCE [LARGE SCALE GENOMIC DNA]</scope>
    <source>
        <strain evidence="2 3">DSM 21863</strain>
    </source>
</reference>
<accession>A0A2A9ERC2</accession>
<proteinExistence type="predicted"/>